<evidence type="ECO:0000256" key="1">
    <source>
        <dbReference type="SAM" id="MobiDB-lite"/>
    </source>
</evidence>
<reference evidence="3 4" key="1">
    <citation type="submission" date="2016-03" db="EMBL/GenBank/DDBJ databases">
        <authorList>
            <person name="Devillers H."/>
        </authorList>
    </citation>
    <scope>NUCLEOTIDE SEQUENCE [LARGE SCALE GENOMIC DNA]</scope>
    <source>
        <strain evidence="3">CBS 6772</strain>
    </source>
</reference>
<feature type="domain" description="GYF" evidence="2">
    <location>
        <begin position="320"/>
        <end position="377"/>
    </location>
</feature>
<keyword evidence="4" id="KW-1185">Reference proteome</keyword>
<evidence type="ECO:0000259" key="2">
    <source>
        <dbReference type="SMART" id="SM00444"/>
    </source>
</evidence>
<dbReference type="Pfam" id="PF02213">
    <property type="entry name" value="GYF"/>
    <property type="match status" value="1"/>
</dbReference>
<sequence length="377" mass="44164">MASLHFDPNNPLRLRKLEKGDSDNEELVTEEGFVNETRNIRKRNKRAIVDVYSASSDEEVTSQEIKNVKYSKPASEEEEDDMFASDEENLTREVTSKDTRDSPKSDLIPMDMTAFNTENLQELADENDRSSDDGVKIESFNLKEETEHGVFDQFGNYVRADDFDEEANQQDQWINDYADKAVHIKAKLAQQKRKTYQETLRLKASRQARLMTLSGALTRLYYFLTEGETVLQALGRLNKCRMRYIKNTQRSMGKISSDETMKIKSFDLKYTITVINYITELVDLLEQKGVNGVYDLNREKVGKLMEEESLGDPIDDYKTKLWEFKWSYDLNNPSRTFTNYEMQCWKLTYFKNDVIVKFHDDENEERNWVHIGCIQFM</sequence>
<feature type="compositionally biased region" description="Basic and acidic residues" evidence="1">
    <location>
        <begin position="89"/>
        <end position="104"/>
    </location>
</feature>
<proteinExistence type="predicted"/>
<dbReference type="OMA" id="YEMQYWK"/>
<organism evidence="3 4">
    <name type="scientific">Lachancea fermentati</name>
    <name type="common">Zygosaccharomyces fermentati</name>
    <dbReference type="NCBI Taxonomy" id="4955"/>
    <lineage>
        <taxon>Eukaryota</taxon>
        <taxon>Fungi</taxon>
        <taxon>Dikarya</taxon>
        <taxon>Ascomycota</taxon>
        <taxon>Saccharomycotina</taxon>
        <taxon>Saccharomycetes</taxon>
        <taxon>Saccharomycetales</taxon>
        <taxon>Saccharomycetaceae</taxon>
        <taxon>Lachancea</taxon>
    </lineage>
</organism>
<dbReference type="AlphaFoldDB" id="A0A1G4MH04"/>
<dbReference type="SMART" id="SM00444">
    <property type="entry name" value="GYF"/>
    <property type="match status" value="1"/>
</dbReference>
<dbReference type="InterPro" id="IPR003169">
    <property type="entry name" value="GYF"/>
</dbReference>
<feature type="region of interest" description="Disordered" evidence="1">
    <location>
        <begin position="54"/>
        <end position="108"/>
    </location>
</feature>
<feature type="region of interest" description="Disordered" evidence="1">
    <location>
        <begin position="1"/>
        <end position="24"/>
    </location>
</feature>
<dbReference type="Proteomes" id="UP000190831">
    <property type="component" value="Chromosome G"/>
</dbReference>
<accession>A0A1G4MH04</accession>
<feature type="compositionally biased region" description="Acidic residues" evidence="1">
    <location>
        <begin position="76"/>
        <end position="88"/>
    </location>
</feature>
<name>A0A1G4MH04_LACFM</name>
<gene>
    <name evidence="3" type="ORF">LAFE_0G02586G</name>
</gene>
<dbReference type="GO" id="GO:0005682">
    <property type="term" value="C:U5 snRNP"/>
    <property type="evidence" value="ECO:0007669"/>
    <property type="project" value="InterPro"/>
</dbReference>
<dbReference type="PANTHER" id="PTHR13138">
    <property type="entry name" value="PROTEIN LIN1"/>
    <property type="match status" value="1"/>
</dbReference>
<protein>
    <submittedName>
        <fullName evidence="3">LAFE_0G02586g1_1</fullName>
    </submittedName>
</protein>
<dbReference type="EMBL" id="LT598486">
    <property type="protein sequence ID" value="SCW03084.1"/>
    <property type="molecule type" value="Genomic_DNA"/>
</dbReference>
<evidence type="ECO:0000313" key="4">
    <source>
        <dbReference type="Proteomes" id="UP000190831"/>
    </source>
</evidence>
<dbReference type="InterPro" id="IPR039905">
    <property type="entry name" value="CD2BP2/Lin1"/>
</dbReference>
<dbReference type="PANTHER" id="PTHR13138:SF3">
    <property type="entry name" value="CD2 ANTIGEN CYTOPLASMIC TAIL-BINDING PROTEIN 2"/>
    <property type="match status" value="1"/>
</dbReference>
<dbReference type="InterPro" id="IPR035445">
    <property type="entry name" value="GYF-like_dom_sf"/>
</dbReference>
<evidence type="ECO:0000313" key="3">
    <source>
        <dbReference type="EMBL" id="SCW03084.1"/>
    </source>
</evidence>
<dbReference type="Gene3D" id="3.30.1490.40">
    <property type="match status" value="1"/>
</dbReference>
<dbReference type="OrthoDB" id="331341at2759"/>
<dbReference type="STRING" id="4955.A0A1G4MH04"/>